<comment type="caution">
    <text evidence="2">The sequence shown here is derived from an EMBL/GenBank/DDBJ whole genome shotgun (WGS) entry which is preliminary data.</text>
</comment>
<dbReference type="OrthoDB" id="3159295at2759"/>
<sequence>MSPGFSSTPSGRSEDGSEVDLLDPLIFSSQSAYTHTFTSPAPEQRAESQSKQLSPSTDQRQITHTKVPRLPIEVVDYIASFLFDSCPSDCFFHIHSFSLVCSQFRHVALRHYFSSIRVVSARQLASYTDIHFSLTSRNTSRDSVGFDCVKTLIAPSHALDLAPWNPSLLRNLKHLMITFSSDGRKSQATRLQRIFSPPATHLSSWFPSRLTSLTLTKLWRIDVSLLKTLASAFASVKILHLSCSEQLDVSCCWPCFEESSTAVVHSPIPNYFSNITKLTDHFADALKPLTQLADLHLGIFLSDEEMVERHLEHYDTPLAFDQTLRAAFSPKRASLFTGTVLSQLETESITGPISYSVDQDDEKEESHCGACTEVLPFPHGPELCSTCKLVGSAPKVRTRELEASLELARKIKTLRTVGWSSFFTYQVYEPDDDKVGDWRRKTTVYILRANGKVRVRRRPW</sequence>
<keyword evidence="3" id="KW-1185">Reference proteome</keyword>
<evidence type="ECO:0000313" key="3">
    <source>
        <dbReference type="Proteomes" id="UP000183567"/>
    </source>
</evidence>
<name>A0A1J8QA17_9AGAM</name>
<dbReference type="EMBL" id="LVVM01006254">
    <property type="protein sequence ID" value="OJA08588.1"/>
    <property type="molecule type" value="Genomic_DNA"/>
</dbReference>
<evidence type="ECO:0008006" key="4">
    <source>
        <dbReference type="Google" id="ProtNLM"/>
    </source>
</evidence>
<organism evidence="2 3">
    <name type="scientific">Rhizopogon vesiculosus</name>
    <dbReference type="NCBI Taxonomy" id="180088"/>
    <lineage>
        <taxon>Eukaryota</taxon>
        <taxon>Fungi</taxon>
        <taxon>Dikarya</taxon>
        <taxon>Basidiomycota</taxon>
        <taxon>Agaricomycotina</taxon>
        <taxon>Agaricomycetes</taxon>
        <taxon>Agaricomycetidae</taxon>
        <taxon>Boletales</taxon>
        <taxon>Suillineae</taxon>
        <taxon>Rhizopogonaceae</taxon>
        <taxon>Rhizopogon</taxon>
    </lineage>
</organism>
<feature type="region of interest" description="Disordered" evidence="1">
    <location>
        <begin position="34"/>
        <end position="62"/>
    </location>
</feature>
<dbReference type="AlphaFoldDB" id="A0A1J8QA17"/>
<reference evidence="2 3" key="1">
    <citation type="submission" date="2016-03" db="EMBL/GenBank/DDBJ databases">
        <title>Comparative genomics of the ectomycorrhizal sister species Rhizopogon vinicolor and Rhizopogon vesiculosus (Basidiomycota: Boletales) reveals a divergence of the mating type B locus.</title>
        <authorList>
            <person name="Mujic A.B."/>
            <person name="Kuo A."/>
            <person name="Tritt A."/>
            <person name="Lipzen A."/>
            <person name="Chen C."/>
            <person name="Johnson J."/>
            <person name="Sharma A."/>
            <person name="Barry K."/>
            <person name="Grigoriev I.V."/>
            <person name="Spatafora J.W."/>
        </authorList>
    </citation>
    <scope>NUCLEOTIDE SEQUENCE [LARGE SCALE GENOMIC DNA]</scope>
    <source>
        <strain evidence="2 3">AM-OR11-056</strain>
    </source>
</reference>
<gene>
    <name evidence="2" type="ORF">AZE42_04567</name>
</gene>
<evidence type="ECO:0000256" key="1">
    <source>
        <dbReference type="SAM" id="MobiDB-lite"/>
    </source>
</evidence>
<protein>
    <recommendedName>
        <fullName evidence="4">F-box domain-containing protein</fullName>
    </recommendedName>
</protein>
<dbReference type="Proteomes" id="UP000183567">
    <property type="component" value="Unassembled WGS sequence"/>
</dbReference>
<evidence type="ECO:0000313" key="2">
    <source>
        <dbReference type="EMBL" id="OJA08588.1"/>
    </source>
</evidence>
<proteinExistence type="predicted"/>
<accession>A0A1J8QA17</accession>